<organism evidence="2 3">
    <name type="scientific">Mikania micrantha</name>
    <name type="common">bitter vine</name>
    <dbReference type="NCBI Taxonomy" id="192012"/>
    <lineage>
        <taxon>Eukaryota</taxon>
        <taxon>Viridiplantae</taxon>
        <taxon>Streptophyta</taxon>
        <taxon>Embryophyta</taxon>
        <taxon>Tracheophyta</taxon>
        <taxon>Spermatophyta</taxon>
        <taxon>Magnoliopsida</taxon>
        <taxon>eudicotyledons</taxon>
        <taxon>Gunneridae</taxon>
        <taxon>Pentapetalae</taxon>
        <taxon>asterids</taxon>
        <taxon>campanulids</taxon>
        <taxon>Asterales</taxon>
        <taxon>Asteraceae</taxon>
        <taxon>Asteroideae</taxon>
        <taxon>Heliantheae alliance</taxon>
        <taxon>Eupatorieae</taxon>
        <taxon>Mikania</taxon>
    </lineage>
</organism>
<dbReference type="Proteomes" id="UP000326396">
    <property type="component" value="Linkage Group LG15"/>
</dbReference>
<accession>A0A5N6P2M5</accession>
<evidence type="ECO:0000256" key="1">
    <source>
        <dbReference type="SAM" id="MobiDB-lite"/>
    </source>
</evidence>
<gene>
    <name evidence="2" type="ORF">E3N88_14772</name>
</gene>
<evidence type="ECO:0000313" key="3">
    <source>
        <dbReference type="Proteomes" id="UP000326396"/>
    </source>
</evidence>
<reference evidence="2 3" key="1">
    <citation type="submission" date="2019-05" db="EMBL/GenBank/DDBJ databases">
        <title>Mikania micrantha, genome provides insights into the molecular mechanism of rapid growth.</title>
        <authorList>
            <person name="Liu B."/>
        </authorList>
    </citation>
    <scope>NUCLEOTIDE SEQUENCE [LARGE SCALE GENOMIC DNA]</scope>
    <source>
        <strain evidence="2">NLD-2019</strain>
        <tissue evidence="2">Leaf</tissue>
    </source>
</reference>
<name>A0A5N6P2M5_9ASTR</name>
<feature type="compositionally biased region" description="Basic and acidic residues" evidence="1">
    <location>
        <begin position="98"/>
        <end position="107"/>
    </location>
</feature>
<sequence>MSGVKPNKAEMAEIVGKRSFDRKIKKVWHEILVDVVLVQFLVLLMGKKKIASSGLGDASVLRRSSRETSSRKQAVSSSVSSRKAKRIEKRTSPSSSPVKDKLEKIEKQMGSYPLRMSDRGKKLVDIPNISSRKEKTNSKHCAVDINEDKKTDQDPNVGSKKRKRLTAIRYKASFKPQRLRIESDDDEGPKVEGKSTQARTSKNEGAAF</sequence>
<proteinExistence type="predicted"/>
<keyword evidence="3" id="KW-1185">Reference proteome</keyword>
<feature type="region of interest" description="Disordered" evidence="1">
    <location>
        <begin position="55"/>
        <end position="141"/>
    </location>
</feature>
<protein>
    <submittedName>
        <fullName evidence="2">Uncharacterized protein</fullName>
    </submittedName>
</protein>
<evidence type="ECO:0000313" key="2">
    <source>
        <dbReference type="EMBL" id="KAD5803412.1"/>
    </source>
</evidence>
<comment type="caution">
    <text evidence="2">The sequence shown here is derived from an EMBL/GenBank/DDBJ whole genome shotgun (WGS) entry which is preliminary data.</text>
</comment>
<dbReference type="AlphaFoldDB" id="A0A5N6P2M5"/>
<dbReference type="EMBL" id="SZYD01000007">
    <property type="protein sequence ID" value="KAD5803412.1"/>
    <property type="molecule type" value="Genomic_DNA"/>
</dbReference>
<feature type="region of interest" description="Disordered" evidence="1">
    <location>
        <begin position="176"/>
        <end position="208"/>
    </location>
</feature>
<feature type="compositionally biased region" description="Low complexity" evidence="1">
    <location>
        <begin position="71"/>
        <end position="81"/>
    </location>
</feature>